<accession>A0A3A9J7W3</accession>
<feature type="domain" description="Cupin type-2" evidence="1">
    <location>
        <begin position="41"/>
        <end position="109"/>
    </location>
</feature>
<evidence type="ECO:0000313" key="5">
    <source>
        <dbReference type="Proteomes" id="UP000278036"/>
    </source>
</evidence>
<comment type="caution">
    <text evidence="2">The sequence shown here is derived from an EMBL/GenBank/DDBJ whole genome shotgun (WGS) entry which is preliminary data.</text>
</comment>
<gene>
    <name evidence="2" type="ORF">D6Z83_21800</name>
    <name evidence="3" type="ORF">EBE87_14200</name>
</gene>
<sequence length="155" mass="16589">MSSLTRAVASSPGEGLHTRAFGTYLIRFTAAVTGGGMGLFEMNLPAGEGPPLHVHEREDEFFRVLSGRFSFRCGKDAVELGEGGCILLPRRVPHAFLALGEGENRLMCMVTPGGFEGFFADVDREQPSTPEAMAALAARYGVAFLPPEKDRQGAA</sequence>
<evidence type="ECO:0000313" key="2">
    <source>
        <dbReference type="EMBL" id="RKK02050.1"/>
    </source>
</evidence>
<dbReference type="InterPro" id="IPR014710">
    <property type="entry name" value="RmlC-like_jellyroll"/>
</dbReference>
<dbReference type="Pfam" id="PF07883">
    <property type="entry name" value="Cupin_2"/>
    <property type="match status" value="1"/>
</dbReference>
<evidence type="ECO:0000259" key="1">
    <source>
        <dbReference type="Pfam" id="PF07883"/>
    </source>
</evidence>
<dbReference type="InterPro" id="IPR013096">
    <property type="entry name" value="Cupin_2"/>
</dbReference>
<dbReference type="OrthoDB" id="9798709at2"/>
<keyword evidence="4" id="KW-1185">Reference proteome</keyword>
<dbReference type="PANTHER" id="PTHR36440:SF1">
    <property type="entry name" value="PUTATIVE (AFU_ORTHOLOGUE AFUA_8G07350)-RELATED"/>
    <property type="match status" value="1"/>
</dbReference>
<protein>
    <submittedName>
        <fullName evidence="2">Cupin domain-containing protein</fullName>
    </submittedName>
</protein>
<name>A0A3A9J7W3_9PROT</name>
<dbReference type="EMBL" id="RFLX01000009">
    <property type="protein sequence ID" value="RMI20954.1"/>
    <property type="molecule type" value="Genomic_DNA"/>
</dbReference>
<dbReference type="SUPFAM" id="SSF51182">
    <property type="entry name" value="RmlC-like cupins"/>
    <property type="match status" value="1"/>
</dbReference>
<reference evidence="2 5" key="1">
    <citation type="submission" date="2018-09" db="EMBL/GenBank/DDBJ databases">
        <title>Roseomonas sp. nov., isolated from feces of Tibetan antelopes in the Qinghai-Tibet plateau, China.</title>
        <authorList>
            <person name="Tian Z."/>
        </authorList>
    </citation>
    <scope>NUCLEOTIDE SEQUENCE [LARGE SCALE GENOMIC DNA]</scope>
    <source>
        <strain evidence="3 4">Z23</strain>
        <strain evidence="2 5">Z24</strain>
    </source>
</reference>
<dbReference type="InterPro" id="IPR053146">
    <property type="entry name" value="QDO-like"/>
</dbReference>
<evidence type="ECO:0000313" key="3">
    <source>
        <dbReference type="EMBL" id="RMI20954.1"/>
    </source>
</evidence>
<dbReference type="Gene3D" id="2.60.120.10">
    <property type="entry name" value="Jelly Rolls"/>
    <property type="match status" value="1"/>
</dbReference>
<dbReference type="RefSeq" id="WP_120640318.1">
    <property type="nucleotide sequence ID" value="NZ_RAQU01000189.1"/>
</dbReference>
<dbReference type="AlphaFoldDB" id="A0A3A9J7W3"/>
<dbReference type="InterPro" id="IPR011051">
    <property type="entry name" value="RmlC_Cupin_sf"/>
</dbReference>
<evidence type="ECO:0000313" key="4">
    <source>
        <dbReference type="Proteomes" id="UP000274097"/>
    </source>
</evidence>
<dbReference type="InParanoid" id="A0A3A9J7W3"/>
<dbReference type="EMBL" id="RAQU01000189">
    <property type="protein sequence ID" value="RKK02050.1"/>
    <property type="molecule type" value="Genomic_DNA"/>
</dbReference>
<dbReference type="PANTHER" id="PTHR36440">
    <property type="entry name" value="PUTATIVE (AFU_ORTHOLOGUE AFUA_8G07350)-RELATED"/>
    <property type="match status" value="1"/>
</dbReference>
<dbReference type="Proteomes" id="UP000278036">
    <property type="component" value="Unassembled WGS sequence"/>
</dbReference>
<organism evidence="2 5">
    <name type="scientific">Teichococcus wenyumeiae</name>
    <dbReference type="NCBI Taxonomy" id="2478470"/>
    <lineage>
        <taxon>Bacteria</taxon>
        <taxon>Pseudomonadati</taxon>
        <taxon>Pseudomonadota</taxon>
        <taxon>Alphaproteobacteria</taxon>
        <taxon>Acetobacterales</taxon>
        <taxon>Roseomonadaceae</taxon>
        <taxon>Roseomonas</taxon>
    </lineage>
</organism>
<proteinExistence type="predicted"/>
<dbReference type="Proteomes" id="UP000274097">
    <property type="component" value="Unassembled WGS sequence"/>
</dbReference>